<accession>C0EIM2</accession>
<protein>
    <submittedName>
        <fullName evidence="1">Uncharacterized protein</fullName>
    </submittedName>
</protein>
<evidence type="ECO:0000313" key="1">
    <source>
        <dbReference type="EMBL" id="EEG28668.1"/>
    </source>
</evidence>
<proteinExistence type="predicted"/>
<dbReference type="EMBL" id="ACEC01000128">
    <property type="protein sequence ID" value="EEG28668.1"/>
    <property type="molecule type" value="Genomic_DNA"/>
</dbReference>
<dbReference type="AlphaFoldDB" id="C0EIM2"/>
<evidence type="ECO:0000313" key="2">
    <source>
        <dbReference type="Proteomes" id="UP000003340"/>
    </source>
</evidence>
<comment type="caution">
    <text evidence="1">The sequence shown here is derived from an EMBL/GenBank/DDBJ whole genome shotgun (WGS) entry which is preliminary data.</text>
</comment>
<gene>
    <name evidence="1" type="ORF">CLOSTMETH_03717</name>
</gene>
<name>C0EIM2_9FIRM</name>
<dbReference type="HOGENOM" id="CLU_2823531_0_0_9"/>
<dbReference type="STRING" id="537013.CLOSTMETH_03717"/>
<sequence length="66" mass="7743">MLSVMNRRQALKFCLDAEVVVIIQINNGISFEVLYRIKFLQIKKFTFEQGKEIFHDSIIVIILKTV</sequence>
<reference evidence="1 2" key="2">
    <citation type="submission" date="2009-02" db="EMBL/GenBank/DDBJ databases">
        <title>Draft genome sequence of Clostridium methylpentosum (DSM 5476).</title>
        <authorList>
            <person name="Sudarsanam P."/>
            <person name="Ley R."/>
            <person name="Guruge J."/>
            <person name="Turnbaugh P.J."/>
            <person name="Mahowald M."/>
            <person name="Liep D."/>
            <person name="Gordon J."/>
        </authorList>
    </citation>
    <scope>NUCLEOTIDE SEQUENCE [LARGE SCALE GENOMIC DNA]</scope>
    <source>
        <strain evidence="1 2">DSM 5476</strain>
    </source>
</reference>
<dbReference type="Proteomes" id="UP000003340">
    <property type="component" value="Unassembled WGS sequence"/>
</dbReference>
<keyword evidence="2" id="KW-1185">Reference proteome</keyword>
<reference evidence="1 2" key="1">
    <citation type="submission" date="2009-01" db="EMBL/GenBank/DDBJ databases">
        <authorList>
            <person name="Fulton L."/>
            <person name="Clifton S."/>
            <person name="Fulton B."/>
            <person name="Xu J."/>
            <person name="Minx P."/>
            <person name="Pepin K.H."/>
            <person name="Johnson M."/>
            <person name="Bhonagiri V."/>
            <person name="Nash W.E."/>
            <person name="Mardis E.R."/>
            <person name="Wilson R.K."/>
        </authorList>
    </citation>
    <scope>NUCLEOTIDE SEQUENCE [LARGE SCALE GENOMIC DNA]</scope>
    <source>
        <strain evidence="1 2">DSM 5476</strain>
    </source>
</reference>
<organism evidence="1 2">
    <name type="scientific">[Clostridium] methylpentosum DSM 5476</name>
    <dbReference type="NCBI Taxonomy" id="537013"/>
    <lineage>
        <taxon>Bacteria</taxon>
        <taxon>Bacillati</taxon>
        <taxon>Bacillota</taxon>
        <taxon>Clostridia</taxon>
        <taxon>Eubacteriales</taxon>
        <taxon>Oscillospiraceae</taxon>
        <taxon>Oscillospiraceae incertae sedis</taxon>
    </lineage>
</organism>